<sequence>MKDLQKPSDLHCGSCSKGASHRSNCHKVREEQPKAQRPSTPLTPGGVWRTSHKHPYTLHSCQWAGSPPCGPQLLPAVHLKQSLRAKLASSGSFFFFSDHLFGACLITTGMWSGHGSTGSERPSILNVCIQQVQHFIVPGGRFHKLDEGGKSGGQRSMTEVAGDEEEHPGVNHNAKFTFFREHNFGHSAAAQSF</sequence>
<reference evidence="2 3" key="1">
    <citation type="submission" date="2021-06" db="EMBL/GenBank/DDBJ databases">
        <authorList>
            <person name="Palmer J.M."/>
        </authorList>
    </citation>
    <scope>NUCLEOTIDE SEQUENCE [LARGE SCALE GENOMIC DNA]</scope>
    <source>
        <strain evidence="2 3">AS_MEX2019</strain>
        <tissue evidence="2">Muscle</tissue>
    </source>
</reference>
<organism evidence="2 3">
    <name type="scientific">Ameca splendens</name>
    <dbReference type="NCBI Taxonomy" id="208324"/>
    <lineage>
        <taxon>Eukaryota</taxon>
        <taxon>Metazoa</taxon>
        <taxon>Chordata</taxon>
        <taxon>Craniata</taxon>
        <taxon>Vertebrata</taxon>
        <taxon>Euteleostomi</taxon>
        <taxon>Actinopterygii</taxon>
        <taxon>Neopterygii</taxon>
        <taxon>Teleostei</taxon>
        <taxon>Neoteleostei</taxon>
        <taxon>Acanthomorphata</taxon>
        <taxon>Ovalentaria</taxon>
        <taxon>Atherinomorphae</taxon>
        <taxon>Cyprinodontiformes</taxon>
        <taxon>Goodeidae</taxon>
        <taxon>Ameca</taxon>
    </lineage>
</organism>
<protein>
    <submittedName>
        <fullName evidence="2">Uncharacterized protein</fullName>
    </submittedName>
</protein>
<comment type="caution">
    <text evidence="2">The sequence shown here is derived from an EMBL/GenBank/DDBJ whole genome shotgun (WGS) entry which is preliminary data.</text>
</comment>
<accession>A0ABV0YRD4</accession>
<evidence type="ECO:0000256" key="1">
    <source>
        <dbReference type="SAM" id="MobiDB-lite"/>
    </source>
</evidence>
<evidence type="ECO:0000313" key="2">
    <source>
        <dbReference type="EMBL" id="MEQ2296423.1"/>
    </source>
</evidence>
<name>A0ABV0YRD4_9TELE</name>
<gene>
    <name evidence="2" type="ORF">AMECASPLE_024707</name>
</gene>
<proteinExistence type="predicted"/>
<evidence type="ECO:0000313" key="3">
    <source>
        <dbReference type="Proteomes" id="UP001469553"/>
    </source>
</evidence>
<feature type="region of interest" description="Disordered" evidence="1">
    <location>
        <begin position="146"/>
        <end position="167"/>
    </location>
</feature>
<feature type="region of interest" description="Disordered" evidence="1">
    <location>
        <begin position="1"/>
        <end position="49"/>
    </location>
</feature>
<dbReference type="Proteomes" id="UP001469553">
    <property type="component" value="Unassembled WGS sequence"/>
</dbReference>
<dbReference type="EMBL" id="JAHRIP010039995">
    <property type="protein sequence ID" value="MEQ2296423.1"/>
    <property type="molecule type" value="Genomic_DNA"/>
</dbReference>
<keyword evidence="3" id="KW-1185">Reference proteome</keyword>